<dbReference type="InterPro" id="IPR007337">
    <property type="entry name" value="RelB/DinJ"/>
</dbReference>
<keyword evidence="5" id="KW-0274">FAD</keyword>
<evidence type="ECO:0000313" key="9">
    <source>
        <dbReference type="EMBL" id="CAD7238020.1"/>
    </source>
</evidence>
<reference evidence="9" key="1">
    <citation type="submission" date="2020-11" db="EMBL/GenBank/DDBJ databases">
        <authorList>
            <person name="Tran Van P."/>
        </authorList>
    </citation>
    <scope>NUCLEOTIDE SEQUENCE</scope>
</reference>
<dbReference type="PRINTS" id="PR00411">
    <property type="entry name" value="PNDRDTASEI"/>
</dbReference>
<dbReference type="OrthoDB" id="5956163at2759"/>
<dbReference type="Pfam" id="PF02852">
    <property type="entry name" value="Pyr_redox_dim"/>
    <property type="match status" value="1"/>
</dbReference>
<evidence type="ECO:0000256" key="5">
    <source>
        <dbReference type="ARBA" id="ARBA00022827"/>
    </source>
</evidence>
<dbReference type="InterPro" id="IPR046952">
    <property type="entry name" value="GSHR/TRXR-like"/>
</dbReference>
<gene>
    <name evidence="9" type="ORF">CTOB1V02_LOCUS15835</name>
</gene>
<dbReference type="FunFam" id="3.30.390.30:FF:000003">
    <property type="entry name" value="Glutathione reductase"/>
    <property type="match status" value="1"/>
</dbReference>
<evidence type="ECO:0000256" key="7">
    <source>
        <dbReference type="ARBA" id="ARBA00023157"/>
    </source>
</evidence>
<dbReference type="SUPFAM" id="SSF51905">
    <property type="entry name" value="FAD/NAD(P)-binding domain"/>
    <property type="match status" value="1"/>
</dbReference>
<dbReference type="PANTHER" id="PTHR42737">
    <property type="entry name" value="GLUTATHIONE REDUCTASE"/>
    <property type="match status" value="1"/>
</dbReference>
<dbReference type="InterPro" id="IPR004099">
    <property type="entry name" value="Pyr_nucl-diS_OxRdtase_dimer"/>
</dbReference>
<dbReference type="GO" id="GO:0006749">
    <property type="term" value="P:glutathione metabolic process"/>
    <property type="evidence" value="ECO:0007669"/>
    <property type="project" value="TreeGrafter"/>
</dbReference>
<comment type="cofactor">
    <cofactor evidence="1">
        <name>FAD</name>
        <dbReference type="ChEBI" id="CHEBI:57692"/>
    </cofactor>
</comment>
<dbReference type="Pfam" id="PF07992">
    <property type="entry name" value="Pyr_redox_2"/>
    <property type="match status" value="1"/>
</dbReference>
<dbReference type="InterPro" id="IPR016156">
    <property type="entry name" value="FAD/NAD-linked_Rdtase_dimer_sf"/>
</dbReference>
<comment type="similarity">
    <text evidence="2">Belongs to the class-I pyridine nucleotide-disulfide oxidoreductase family.</text>
</comment>
<name>A0A7R8WZU9_9CRUS</name>
<keyword evidence="8" id="KW-0676">Redox-active center</keyword>
<dbReference type="Gene3D" id="3.30.390.30">
    <property type="match status" value="1"/>
</dbReference>
<dbReference type="InterPro" id="IPR013321">
    <property type="entry name" value="Arc_rbn_hlx_hlx"/>
</dbReference>
<dbReference type="EMBL" id="OB694927">
    <property type="protein sequence ID" value="CAD7238020.1"/>
    <property type="molecule type" value="Genomic_DNA"/>
</dbReference>
<evidence type="ECO:0000256" key="4">
    <source>
        <dbReference type="ARBA" id="ARBA00022630"/>
    </source>
</evidence>
<dbReference type="GO" id="GO:0005739">
    <property type="term" value="C:mitochondrion"/>
    <property type="evidence" value="ECO:0007669"/>
    <property type="project" value="TreeGrafter"/>
</dbReference>
<keyword evidence="4" id="KW-0285">Flavoprotein</keyword>
<evidence type="ECO:0000256" key="3">
    <source>
        <dbReference type="ARBA" id="ARBA00012607"/>
    </source>
</evidence>
<protein>
    <recommendedName>
        <fullName evidence="3">glutathione-disulfide reductase</fullName>
        <ecNumber evidence="3">1.8.1.7</ecNumber>
    </recommendedName>
</protein>
<dbReference type="NCBIfam" id="TIGR02384">
    <property type="entry name" value="RelB_DinJ"/>
    <property type="match status" value="1"/>
</dbReference>
<dbReference type="SUPFAM" id="SSF55424">
    <property type="entry name" value="FAD/NAD-linked reductases, dimerisation (C-terminal) domain"/>
    <property type="match status" value="1"/>
</dbReference>
<dbReference type="Gene3D" id="1.10.1220.10">
    <property type="entry name" value="Met repressor-like"/>
    <property type="match status" value="1"/>
</dbReference>
<organism evidence="9">
    <name type="scientific">Cyprideis torosa</name>
    <dbReference type="NCBI Taxonomy" id="163714"/>
    <lineage>
        <taxon>Eukaryota</taxon>
        <taxon>Metazoa</taxon>
        <taxon>Ecdysozoa</taxon>
        <taxon>Arthropoda</taxon>
        <taxon>Crustacea</taxon>
        <taxon>Oligostraca</taxon>
        <taxon>Ostracoda</taxon>
        <taxon>Podocopa</taxon>
        <taxon>Podocopida</taxon>
        <taxon>Cytherocopina</taxon>
        <taxon>Cytheroidea</taxon>
        <taxon>Cytherideidae</taxon>
        <taxon>Cyprideis</taxon>
    </lineage>
</organism>
<dbReference type="InterPro" id="IPR023753">
    <property type="entry name" value="FAD/NAD-binding_dom"/>
</dbReference>
<dbReference type="PANTHER" id="PTHR42737:SF2">
    <property type="entry name" value="GLUTATHIONE REDUCTASE"/>
    <property type="match status" value="1"/>
</dbReference>
<dbReference type="GO" id="GO:0050660">
    <property type="term" value="F:flavin adenine dinucleotide binding"/>
    <property type="evidence" value="ECO:0007669"/>
    <property type="project" value="InterPro"/>
</dbReference>
<dbReference type="PRINTS" id="PR00368">
    <property type="entry name" value="FADPNR"/>
</dbReference>
<dbReference type="InterPro" id="IPR036188">
    <property type="entry name" value="FAD/NAD-bd_sf"/>
</dbReference>
<keyword evidence="6" id="KW-0560">Oxidoreductase</keyword>
<dbReference type="GO" id="GO:0034599">
    <property type="term" value="P:cellular response to oxidative stress"/>
    <property type="evidence" value="ECO:0007669"/>
    <property type="project" value="TreeGrafter"/>
</dbReference>
<evidence type="ECO:0000256" key="1">
    <source>
        <dbReference type="ARBA" id="ARBA00001974"/>
    </source>
</evidence>
<dbReference type="GO" id="GO:0006355">
    <property type="term" value="P:regulation of DNA-templated transcription"/>
    <property type="evidence" value="ECO:0007669"/>
    <property type="project" value="InterPro"/>
</dbReference>
<evidence type="ECO:0000256" key="8">
    <source>
        <dbReference type="ARBA" id="ARBA00023284"/>
    </source>
</evidence>
<accession>A0A7R8WZU9</accession>
<dbReference type="Pfam" id="PF04221">
    <property type="entry name" value="RelB"/>
    <property type="match status" value="1"/>
</dbReference>
<dbReference type="EC" id="1.8.1.7" evidence="3"/>
<dbReference type="GO" id="GO:0004362">
    <property type="term" value="F:glutathione-disulfide reductase (NADPH) activity"/>
    <property type="evidence" value="ECO:0007669"/>
    <property type="project" value="UniProtKB-EC"/>
</dbReference>
<proteinExistence type="inferred from homology"/>
<keyword evidence="7" id="KW-1015">Disulfide bond</keyword>
<evidence type="ECO:0000256" key="6">
    <source>
        <dbReference type="ARBA" id="ARBA00023002"/>
    </source>
</evidence>
<dbReference type="GO" id="GO:0045454">
    <property type="term" value="P:cell redox homeostasis"/>
    <property type="evidence" value="ECO:0007669"/>
    <property type="project" value="InterPro"/>
</dbReference>
<dbReference type="GO" id="GO:0005829">
    <property type="term" value="C:cytosol"/>
    <property type="evidence" value="ECO:0007669"/>
    <property type="project" value="TreeGrafter"/>
</dbReference>
<evidence type="ECO:0000256" key="2">
    <source>
        <dbReference type="ARBA" id="ARBA00007532"/>
    </source>
</evidence>
<dbReference type="Gene3D" id="3.50.50.60">
    <property type="entry name" value="FAD/NAD(P)-binding domain"/>
    <property type="match status" value="2"/>
</dbReference>
<sequence length="328" mass="35675">MPHHGVTLHRQSQVERIERRGDERLVYMNNGEHIVADCVIVAVGRSPNVATLGLESTGVEQTPSGHIIVDEWQATAEPQIFALGDVTGPIELTPVAIAAGRRLSDRLFGGHRDARMDYENVATVIFSHPPIGTVGLGEQEANERHGHAAVTVYRSRFVNMRYATSEHKPATLMKLVCVGPEQRVIGCHIVGDHADEMIQGFAVAVKMGATKADFDRTVAIHPTAAEELVTMRLSIMPNAVVRARIDESVKDEASAVLAAMGLTVSDAFRLMMMRIANDKALPFEPLVPNQTTIEAMKAARRGDTETTSLKEIESILHEGDPTDAPVQA</sequence>
<dbReference type="AlphaFoldDB" id="A0A7R8WZU9"/>